<evidence type="ECO:0008006" key="4">
    <source>
        <dbReference type="Google" id="ProtNLM"/>
    </source>
</evidence>
<protein>
    <recommendedName>
        <fullName evidence="4">Apple domain-containing protein</fullName>
    </recommendedName>
</protein>
<reference evidence="2 3" key="1">
    <citation type="journal article" date="2020" name="ISME J.">
        <title>Uncovering the hidden diversity of litter-decomposition mechanisms in mushroom-forming fungi.</title>
        <authorList>
            <person name="Floudas D."/>
            <person name="Bentzer J."/>
            <person name="Ahren D."/>
            <person name="Johansson T."/>
            <person name="Persson P."/>
            <person name="Tunlid A."/>
        </authorList>
    </citation>
    <scope>NUCLEOTIDE SEQUENCE [LARGE SCALE GENOMIC DNA]</scope>
    <source>
        <strain evidence="2 3">CBS 291.85</strain>
    </source>
</reference>
<gene>
    <name evidence="2" type="ORF">D9758_015517</name>
</gene>
<feature type="signal peptide" evidence="1">
    <location>
        <begin position="1"/>
        <end position="18"/>
    </location>
</feature>
<proteinExistence type="predicted"/>
<evidence type="ECO:0000313" key="3">
    <source>
        <dbReference type="Proteomes" id="UP000559256"/>
    </source>
</evidence>
<name>A0A8H5CWP8_9AGAR</name>
<dbReference type="EMBL" id="JAACJM010000081">
    <property type="protein sequence ID" value="KAF5349399.1"/>
    <property type="molecule type" value="Genomic_DNA"/>
</dbReference>
<organism evidence="2 3">
    <name type="scientific">Tetrapyrgos nigripes</name>
    <dbReference type="NCBI Taxonomy" id="182062"/>
    <lineage>
        <taxon>Eukaryota</taxon>
        <taxon>Fungi</taxon>
        <taxon>Dikarya</taxon>
        <taxon>Basidiomycota</taxon>
        <taxon>Agaricomycotina</taxon>
        <taxon>Agaricomycetes</taxon>
        <taxon>Agaricomycetidae</taxon>
        <taxon>Agaricales</taxon>
        <taxon>Marasmiineae</taxon>
        <taxon>Marasmiaceae</taxon>
        <taxon>Tetrapyrgos</taxon>
    </lineage>
</organism>
<dbReference type="AlphaFoldDB" id="A0A8H5CWP8"/>
<feature type="chain" id="PRO_5034778950" description="Apple domain-containing protein" evidence="1">
    <location>
        <begin position="19"/>
        <end position="419"/>
    </location>
</feature>
<keyword evidence="1" id="KW-0732">Signal</keyword>
<evidence type="ECO:0000313" key="2">
    <source>
        <dbReference type="EMBL" id="KAF5349399.1"/>
    </source>
</evidence>
<keyword evidence="3" id="KW-1185">Reference proteome</keyword>
<evidence type="ECO:0000256" key="1">
    <source>
        <dbReference type="SAM" id="SignalP"/>
    </source>
</evidence>
<sequence length="419" mass="43962">MHFLPLLPLVLLVSNASALVASPRVAPRDQRQHLAGRAALNVAPEDQRVHDQLQHLTTRASPKTCSSSLITQINGALSQYKDANRLCMKILGRSGANPITTVRTTVAQTGTSTGFVTASTATLTVSSDTNTVQQTATSTATITSTVTSTDTTTFTVDTTETDSTFTDMPTVTSTTTTYTSKIITYTYSPVTPVKRGSSNLSDVYPGCPNSLKKVALDVARTACDCFLGPVQTSTVTAITTKATTVGVPQTVTPTTTVTVPAGTVTSTSNLIETASVSITTTATDTVTTTQTAHTTASTTVTTTTTTTTAATQSQTAGIAYQFTNPQPGTFPGCSYGTRYRDYVLTNDPGSKNDYADAINTCLGSCYADRNTRGCVTAFVFLQSGTLTCYNSVVPFNQGGSYLHCDQPTDFSAGFSIIPS</sequence>
<comment type="caution">
    <text evidence="2">The sequence shown here is derived from an EMBL/GenBank/DDBJ whole genome shotgun (WGS) entry which is preliminary data.</text>
</comment>
<accession>A0A8H5CWP8</accession>
<dbReference type="Proteomes" id="UP000559256">
    <property type="component" value="Unassembled WGS sequence"/>
</dbReference>